<feature type="compositionally biased region" description="Polar residues" evidence="8">
    <location>
        <begin position="87"/>
        <end position="98"/>
    </location>
</feature>
<feature type="compositionally biased region" description="Polar residues" evidence="8">
    <location>
        <begin position="158"/>
        <end position="178"/>
    </location>
</feature>
<name>A0A5N6TZV0_ASPAV</name>
<feature type="domain" description="Restriction of telomere capping protein 4 C-terminal" evidence="9">
    <location>
        <begin position="371"/>
        <end position="493"/>
    </location>
</feature>
<comment type="function">
    <text evidence="1">May be involved in a process influencing telomere capping.</text>
</comment>
<organism evidence="10 11">
    <name type="scientific">Aspergillus avenaceus</name>
    <dbReference type="NCBI Taxonomy" id="36643"/>
    <lineage>
        <taxon>Eukaryota</taxon>
        <taxon>Fungi</taxon>
        <taxon>Dikarya</taxon>
        <taxon>Ascomycota</taxon>
        <taxon>Pezizomycotina</taxon>
        <taxon>Eurotiomycetes</taxon>
        <taxon>Eurotiomycetidae</taxon>
        <taxon>Eurotiales</taxon>
        <taxon>Aspergillaceae</taxon>
        <taxon>Aspergillus</taxon>
        <taxon>Aspergillus subgen. Circumdati</taxon>
    </lineage>
</organism>
<evidence type="ECO:0000256" key="4">
    <source>
        <dbReference type="ARBA" id="ARBA00009461"/>
    </source>
</evidence>
<feature type="region of interest" description="Disordered" evidence="8">
    <location>
        <begin position="1"/>
        <end position="270"/>
    </location>
</feature>
<feature type="compositionally biased region" description="Polar residues" evidence="8">
    <location>
        <begin position="1"/>
        <end position="27"/>
    </location>
</feature>
<dbReference type="Pfam" id="PF14474">
    <property type="entry name" value="RTC4"/>
    <property type="match status" value="1"/>
</dbReference>
<feature type="compositionally biased region" description="Low complexity" evidence="8">
    <location>
        <begin position="240"/>
        <end position="249"/>
    </location>
</feature>
<dbReference type="GO" id="GO:0005737">
    <property type="term" value="C:cytoplasm"/>
    <property type="evidence" value="ECO:0007669"/>
    <property type="project" value="UniProtKB-SubCell"/>
</dbReference>
<dbReference type="Proteomes" id="UP000325780">
    <property type="component" value="Unassembled WGS sequence"/>
</dbReference>
<feature type="region of interest" description="Disordered" evidence="8">
    <location>
        <begin position="496"/>
        <end position="519"/>
    </location>
</feature>
<feature type="compositionally biased region" description="Low complexity" evidence="8">
    <location>
        <begin position="190"/>
        <end position="199"/>
    </location>
</feature>
<dbReference type="InterPro" id="IPR039024">
    <property type="entry name" value="RTC4"/>
</dbReference>
<comment type="subcellular location">
    <subcellularLocation>
        <location evidence="3">Cytoplasm</location>
    </subcellularLocation>
    <subcellularLocation>
        <location evidence="2">Nucleus</location>
    </subcellularLocation>
</comment>
<dbReference type="PANTHER" id="PTHR41391">
    <property type="entry name" value="RESTRICTION OF TELOMERE CAPPING PROTEIN 4"/>
    <property type="match status" value="1"/>
</dbReference>
<dbReference type="InterPro" id="IPR028094">
    <property type="entry name" value="RTC4_C"/>
</dbReference>
<dbReference type="GO" id="GO:0005634">
    <property type="term" value="C:nucleus"/>
    <property type="evidence" value="ECO:0007669"/>
    <property type="project" value="UniProtKB-SubCell"/>
</dbReference>
<feature type="compositionally biased region" description="Basic and acidic residues" evidence="8">
    <location>
        <begin position="502"/>
        <end position="519"/>
    </location>
</feature>
<feature type="compositionally biased region" description="Acidic residues" evidence="8">
    <location>
        <begin position="125"/>
        <end position="136"/>
    </location>
</feature>
<comment type="similarity">
    <text evidence="4">Belongs to the RTC4 family.</text>
</comment>
<keyword evidence="11" id="KW-1185">Reference proteome</keyword>
<dbReference type="AlphaFoldDB" id="A0A5N6TZV0"/>
<evidence type="ECO:0000256" key="3">
    <source>
        <dbReference type="ARBA" id="ARBA00004496"/>
    </source>
</evidence>
<evidence type="ECO:0000256" key="6">
    <source>
        <dbReference type="ARBA" id="ARBA00022490"/>
    </source>
</evidence>
<gene>
    <name evidence="10" type="ORF">BDV25DRAFT_152116</name>
</gene>
<feature type="compositionally biased region" description="Acidic residues" evidence="8">
    <location>
        <begin position="45"/>
        <end position="69"/>
    </location>
</feature>
<proteinExistence type="inferred from homology"/>
<evidence type="ECO:0000256" key="1">
    <source>
        <dbReference type="ARBA" id="ARBA00002738"/>
    </source>
</evidence>
<dbReference type="EMBL" id="ML742063">
    <property type="protein sequence ID" value="KAE8151883.1"/>
    <property type="molecule type" value="Genomic_DNA"/>
</dbReference>
<dbReference type="PANTHER" id="PTHR41391:SF1">
    <property type="entry name" value="RESTRICTION OF TELOMERE CAPPING PROTEIN 4"/>
    <property type="match status" value="1"/>
</dbReference>
<evidence type="ECO:0000256" key="8">
    <source>
        <dbReference type="SAM" id="MobiDB-lite"/>
    </source>
</evidence>
<evidence type="ECO:0000256" key="2">
    <source>
        <dbReference type="ARBA" id="ARBA00004123"/>
    </source>
</evidence>
<evidence type="ECO:0000256" key="5">
    <source>
        <dbReference type="ARBA" id="ARBA00015162"/>
    </source>
</evidence>
<evidence type="ECO:0000313" key="11">
    <source>
        <dbReference type="Proteomes" id="UP000325780"/>
    </source>
</evidence>
<keyword evidence="7" id="KW-0539">Nucleus</keyword>
<dbReference type="OrthoDB" id="128308at2759"/>
<keyword evidence="6" id="KW-0963">Cytoplasm</keyword>
<evidence type="ECO:0000256" key="7">
    <source>
        <dbReference type="ARBA" id="ARBA00023242"/>
    </source>
</evidence>
<evidence type="ECO:0000313" key="10">
    <source>
        <dbReference type="EMBL" id="KAE8151883.1"/>
    </source>
</evidence>
<sequence>MVNPARPNSSYNNVRLTRANFNGQSLHSKFRNQENSEPPPKPEPATDDEPLSSSEEEQSNAVASDEEIGDVSKFQAPRPTLEEKLASSAQDDGQSSRTPRSKKGRNGARGSGSTRKRTLNNTTDGNDDDDDGDDNLFSDMFRSSQGPKRFKAADYGRNRNSGVYSRTPSSSMTPVQMGSSPPSSRRRPKSATTTPTAKSSQKKQEKASQSDGFKVPLDIDKARNSPTFKAPPPFPNDLISSSSLAPSSARDPPIFDVDDNDISSPSSSLSSALSYDLQDLSDVEKDMLDDVHDTSITKQALCPWCKGPVDPELLLRFQSQPNQRIREQQRFCDSHKDSTAEKEWQNKGYPEIDWSKFDDRIRRHFVDLEGILVPDSHSYYRNLLDSALKAGKAKNFRLSLEGDGLETISCGYYGTKGAGKMLQALTERFSRKLRRLAVDDHIVKTAGVVGYAQAVLVPELAVRLVKEDMAVSDDVARQILRESIDIGEKLNPAQNDVVPIPEDGKENHSLEPKDASISV</sequence>
<evidence type="ECO:0000259" key="9">
    <source>
        <dbReference type="SMART" id="SM01312"/>
    </source>
</evidence>
<reference evidence="10 11" key="1">
    <citation type="submission" date="2019-04" db="EMBL/GenBank/DDBJ databases">
        <title>Friends and foes A comparative genomics study of 23 Aspergillus species from section Flavi.</title>
        <authorList>
            <consortium name="DOE Joint Genome Institute"/>
            <person name="Kjaerbolling I."/>
            <person name="Vesth T."/>
            <person name="Frisvad J.C."/>
            <person name="Nybo J.L."/>
            <person name="Theobald S."/>
            <person name="Kildgaard S."/>
            <person name="Isbrandt T."/>
            <person name="Kuo A."/>
            <person name="Sato A."/>
            <person name="Lyhne E.K."/>
            <person name="Kogle M.E."/>
            <person name="Wiebenga A."/>
            <person name="Kun R.S."/>
            <person name="Lubbers R.J."/>
            <person name="Makela M.R."/>
            <person name="Barry K."/>
            <person name="Chovatia M."/>
            <person name="Clum A."/>
            <person name="Daum C."/>
            <person name="Haridas S."/>
            <person name="He G."/>
            <person name="LaButti K."/>
            <person name="Lipzen A."/>
            <person name="Mondo S."/>
            <person name="Riley R."/>
            <person name="Salamov A."/>
            <person name="Simmons B.A."/>
            <person name="Magnuson J.K."/>
            <person name="Henrissat B."/>
            <person name="Mortensen U.H."/>
            <person name="Larsen T.O."/>
            <person name="Devries R.P."/>
            <person name="Grigoriev I.V."/>
            <person name="Machida M."/>
            <person name="Baker S.E."/>
            <person name="Andersen M.R."/>
        </authorList>
    </citation>
    <scope>NUCLEOTIDE SEQUENCE [LARGE SCALE GENOMIC DNA]</scope>
    <source>
        <strain evidence="10 11">IBT 18842</strain>
    </source>
</reference>
<protein>
    <recommendedName>
        <fullName evidence="5">Restriction of telomere capping protein 4</fullName>
    </recommendedName>
</protein>
<accession>A0A5N6TZV0</accession>
<dbReference type="SMART" id="SM01312">
    <property type="entry name" value="RTC4"/>
    <property type="match status" value="1"/>
</dbReference>